<proteinExistence type="predicted"/>
<evidence type="ECO:0000313" key="1">
    <source>
        <dbReference type="EMBL" id="KZT63582.1"/>
    </source>
</evidence>
<gene>
    <name evidence="1" type="ORF">DAEQUDRAFT_733658</name>
</gene>
<dbReference type="Proteomes" id="UP000076727">
    <property type="component" value="Unassembled WGS sequence"/>
</dbReference>
<organism evidence="1 2">
    <name type="scientific">Daedalea quercina L-15889</name>
    <dbReference type="NCBI Taxonomy" id="1314783"/>
    <lineage>
        <taxon>Eukaryota</taxon>
        <taxon>Fungi</taxon>
        <taxon>Dikarya</taxon>
        <taxon>Basidiomycota</taxon>
        <taxon>Agaricomycotina</taxon>
        <taxon>Agaricomycetes</taxon>
        <taxon>Polyporales</taxon>
        <taxon>Fomitopsis</taxon>
    </lineage>
</organism>
<keyword evidence="2" id="KW-1185">Reference proteome</keyword>
<reference evidence="1 2" key="1">
    <citation type="journal article" date="2016" name="Mol. Biol. Evol.">
        <title>Comparative Genomics of Early-Diverging Mushroom-Forming Fungi Provides Insights into the Origins of Lignocellulose Decay Capabilities.</title>
        <authorList>
            <person name="Nagy L.G."/>
            <person name="Riley R."/>
            <person name="Tritt A."/>
            <person name="Adam C."/>
            <person name="Daum C."/>
            <person name="Floudas D."/>
            <person name="Sun H."/>
            <person name="Yadav J.S."/>
            <person name="Pangilinan J."/>
            <person name="Larsson K.H."/>
            <person name="Matsuura K."/>
            <person name="Barry K."/>
            <person name="Labutti K."/>
            <person name="Kuo R."/>
            <person name="Ohm R.A."/>
            <person name="Bhattacharya S.S."/>
            <person name="Shirouzu T."/>
            <person name="Yoshinaga Y."/>
            <person name="Martin F.M."/>
            <person name="Grigoriev I.V."/>
            <person name="Hibbett D.S."/>
        </authorList>
    </citation>
    <scope>NUCLEOTIDE SEQUENCE [LARGE SCALE GENOMIC DNA]</scope>
    <source>
        <strain evidence="1 2">L-15889</strain>
    </source>
</reference>
<dbReference type="EMBL" id="KV429171">
    <property type="protein sequence ID" value="KZT63582.1"/>
    <property type="molecule type" value="Genomic_DNA"/>
</dbReference>
<dbReference type="AlphaFoldDB" id="A0A165KUA2"/>
<sequence length="162" mass="19017">MYKSRPKSREVVPYLNAAEPFDTLPRLLIPTRAFPYKPPVLGYGWRAPRAALFEYARQRKLHQRRSGEVDELASIMHAFPTFVREHWPSLHEHYIKLEWSSIGPADTNHVLVIVYTNFDLKRVDLPSSEEIESIGNVLGVEDRPGWFLIDEQCWGWRLWSEK</sequence>
<evidence type="ECO:0000313" key="2">
    <source>
        <dbReference type="Proteomes" id="UP000076727"/>
    </source>
</evidence>
<accession>A0A165KUA2</accession>
<name>A0A165KUA2_9APHY</name>
<dbReference type="OrthoDB" id="2795339at2759"/>
<protein>
    <submittedName>
        <fullName evidence="1">Uncharacterized protein</fullName>
    </submittedName>
</protein>